<keyword evidence="2" id="KW-1185">Reference proteome</keyword>
<dbReference type="PROSITE" id="PS51257">
    <property type="entry name" value="PROKAR_LIPOPROTEIN"/>
    <property type="match status" value="1"/>
</dbReference>
<sequence>MKRLRYLLLFICFWVSGCLFPERFSAEIAIHKDLSFDFKYEGILTAIMARADETEQGHISSEREREMLRWAEELKRDPGFKQVNYIGHGQFKVSYEKHGQLDKSFAFVAKDIKLISIVPKKNNTIEIKGLKVSKSRRHKLNVLGMTIEGDLHIVSDLPAIQHNAQEFHASESSTAIYHWHVASLTDPAPRLVLSAL</sequence>
<evidence type="ECO:0000313" key="1">
    <source>
        <dbReference type="EMBL" id="RDH45321.1"/>
    </source>
</evidence>
<dbReference type="EMBL" id="NDXW01000001">
    <property type="protein sequence ID" value="RDH45321.1"/>
    <property type="molecule type" value="Genomic_DNA"/>
</dbReference>
<organism evidence="1 2">
    <name type="scientific">Zooshikella ganghwensis</name>
    <dbReference type="NCBI Taxonomy" id="202772"/>
    <lineage>
        <taxon>Bacteria</taxon>
        <taxon>Pseudomonadati</taxon>
        <taxon>Pseudomonadota</taxon>
        <taxon>Gammaproteobacteria</taxon>
        <taxon>Oceanospirillales</taxon>
        <taxon>Zooshikellaceae</taxon>
        <taxon>Zooshikella</taxon>
    </lineage>
</organism>
<evidence type="ECO:0000313" key="2">
    <source>
        <dbReference type="Proteomes" id="UP000257039"/>
    </source>
</evidence>
<reference evidence="1 2" key="1">
    <citation type="submission" date="2017-04" db="EMBL/GenBank/DDBJ databases">
        <title>Draft genome sequence of Zooshikella ganghwensis VG4 isolated from Red Sea sediments.</title>
        <authorList>
            <person name="Rehman Z."/>
            <person name="Alam I."/>
            <person name="Kamau A."/>
            <person name="Bajic V."/>
            <person name="Leiknes T."/>
        </authorList>
    </citation>
    <scope>NUCLEOTIDE SEQUENCE [LARGE SCALE GENOMIC DNA]</scope>
    <source>
        <strain evidence="1 2">VG4</strain>
    </source>
</reference>
<name>A0A4V1INY2_9GAMM</name>
<dbReference type="AlphaFoldDB" id="A0A4V1INY2"/>
<comment type="caution">
    <text evidence="1">The sequence shown here is derived from an EMBL/GenBank/DDBJ whole genome shotgun (WGS) entry which is preliminary data.</text>
</comment>
<dbReference type="Proteomes" id="UP000257039">
    <property type="component" value="Unassembled WGS sequence"/>
</dbReference>
<accession>A0A4V1INY2</accession>
<proteinExistence type="predicted"/>
<protein>
    <submittedName>
        <fullName evidence="1">Uncharacterized protein</fullName>
    </submittedName>
</protein>
<gene>
    <name evidence="1" type="ORF">B9G39_18740</name>
</gene>